<evidence type="ECO:0000256" key="6">
    <source>
        <dbReference type="ARBA" id="ARBA00022747"/>
    </source>
</evidence>
<dbReference type="Proteomes" id="UP001276398">
    <property type="component" value="Unassembled WGS sequence"/>
</dbReference>
<evidence type="ECO:0000313" key="17">
    <source>
        <dbReference type="Proteomes" id="UP001275471"/>
    </source>
</evidence>
<dbReference type="GO" id="GO:0009307">
    <property type="term" value="P:DNA restriction-modification system"/>
    <property type="evidence" value="ECO:0007669"/>
    <property type="project" value="UniProtKB-KW"/>
</dbReference>
<evidence type="ECO:0000256" key="1">
    <source>
        <dbReference type="ARBA" id="ARBA00000851"/>
    </source>
</evidence>
<dbReference type="SUPFAM" id="SSF52540">
    <property type="entry name" value="P-loop containing nucleoside triphosphate hydrolases"/>
    <property type="match status" value="2"/>
</dbReference>
<evidence type="ECO:0000313" key="14">
    <source>
        <dbReference type="EMBL" id="MDW2893548.1"/>
    </source>
</evidence>
<comment type="function">
    <text evidence="11">Subunit R is required for both nuclease and ATPase activities, but not for modification.</text>
</comment>
<dbReference type="Pfam" id="PF22679">
    <property type="entry name" value="T1R_D3-like"/>
    <property type="match status" value="1"/>
</dbReference>
<proteinExistence type="inferred from homology"/>
<evidence type="ECO:0000256" key="10">
    <source>
        <dbReference type="ARBA" id="ARBA00023125"/>
    </source>
</evidence>
<dbReference type="EMBL" id="JAWPFC010000006">
    <property type="protein sequence ID" value="MDW2893548.1"/>
    <property type="molecule type" value="Genomic_DNA"/>
</dbReference>
<dbReference type="SMART" id="SM00487">
    <property type="entry name" value="DEXDc"/>
    <property type="match status" value="1"/>
</dbReference>
<dbReference type="Proteomes" id="UP001281777">
    <property type="component" value="Unassembled WGS sequence"/>
</dbReference>
<dbReference type="InterPro" id="IPR007409">
    <property type="entry name" value="Restrct_endonuc_type1_HsdR_N"/>
</dbReference>
<dbReference type="PROSITE" id="PS51192">
    <property type="entry name" value="HELICASE_ATP_BIND_1"/>
    <property type="match status" value="1"/>
</dbReference>
<dbReference type="EC" id="3.1.21.3" evidence="11"/>
<keyword evidence="8 11" id="KW-0378">Hydrolase</keyword>
<name>A0AAJ2UCY4_9BACT</name>
<keyword evidence="6 11" id="KW-0680">Restriction system</keyword>
<dbReference type="InterPro" id="IPR004473">
    <property type="entry name" value="Restrct_endonuc_typeI_HsdR"/>
</dbReference>
<evidence type="ECO:0000256" key="5">
    <source>
        <dbReference type="ARBA" id="ARBA00022741"/>
    </source>
</evidence>
<evidence type="ECO:0000256" key="3">
    <source>
        <dbReference type="ARBA" id="ARBA00011296"/>
    </source>
</evidence>
<dbReference type="PANTHER" id="PTHR30195:SF16">
    <property type="entry name" value="TYPE I RESTRICTION ENZYME ENDONUCLEASE SUBUNIT"/>
    <property type="match status" value="1"/>
</dbReference>
<sequence length="1046" mass="122664">MKNFKSEQEFEQAIVDRLTSPKNGWQGFRDESGHKNGYSVILENVTEEILVKNWKDILFHNNKDLLNNVSLSDEEMDEVIEKIDNCPNFVESNILLTNEYISIKRSNPSLDPEKIGQEVQLKIFSKKDIGIGNNIYQIARQVTFKTTKNDEKRADLMLLFNGMPLIHIELKNQSEKIQSAITQIKNYAKSGFYKRIFKLVQIVVAMKPNEMLYLPNTNDIESINEKNFLKWTDKNNRPINDYLELIDKFFSIPMAHKMIGDYIIADNKEKNLKVLRSYQVHAVEEIIGRRLKKDLNFSDNLHECQKGGYVWHSTGSGKTLTSFKLATLILEKELSDIVIFVADRIELVTQTLKSFNNFNSSGKIDVIEAESTENLIDHLSTDSIRQKLIITSIHKQSRVTNENFSKKLNKITKKKKIFIFDEAHRTTFGDMFTSILKNMTNSVIFGFTGTPIIEINAKNRVSSDDLGVTTEDNFGPRLHKYTMENAMEDKKVLAFSSEYSFMEHLTSTTLDLVQENVKNKIGITEYRSKFGKNDKQIIDLEEEIFKKYGTTHEKQYKEEVVKDILKLWPNRSNKYFYSAILTVESIESAIKYFEIFRKQIEEKKLNLKVTALFDPSIDSSVDSSNKSRGLDKKEDIEKILQQYNKDFRQSFDYNTHKKFKKDIQDRLKRDNLTKLENGSFEGQLDLLIVVDQLLTGYDSKYINTVYFDRLLKYEHLIQAISRTNRIENNENKPFGNIVFYHRPIFLYEKLTEALKAYAYADPKMADPKKIEVFYEEINKNFRSLEELFSKWKYPNFEDVPESIDANETKKFVECFIKIKKNLICAEILGFNWEKNKDNKKIWLNKDQWKKINVRIEDVRVEYNSTNPSKEYDEVFNELDNLQPSVLREKIDSSYIQSLFYESNKKLTLEEFLAQVQGEITKFLKVDQPFARECFIEMYNDNRGIDINICVDEKRSENSDNEINKFAEQMNIDSKKLKNYINDNNAVDFNDRIERLVEGRLNEEVKENIIKIKNLPNTDNNKNKIKKYIHYDLVSEFIKAQRAKLKQ</sequence>
<dbReference type="InterPro" id="IPR051268">
    <property type="entry name" value="Type-I_R_enzyme_R_subunit"/>
</dbReference>
<comment type="caution">
    <text evidence="13">The sequence shown here is derived from an EMBL/GenBank/DDBJ whole genome shotgun (WGS) entry which is preliminary data.</text>
</comment>
<keyword evidence="10 11" id="KW-0238">DNA-binding</keyword>
<evidence type="ECO:0000256" key="4">
    <source>
        <dbReference type="ARBA" id="ARBA00022722"/>
    </source>
</evidence>
<comment type="similarity">
    <text evidence="2 11">Belongs to the HsdR family.</text>
</comment>
<evidence type="ECO:0000256" key="9">
    <source>
        <dbReference type="ARBA" id="ARBA00022840"/>
    </source>
</evidence>
<organism evidence="13 18">
    <name type="scientific">Mesomycoplasma ovipneumoniae</name>
    <dbReference type="NCBI Taxonomy" id="29562"/>
    <lineage>
        <taxon>Bacteria</taxon>
        <taxon>Bacillati</taxon>
        <taxon>Mycoplasmatota</taxon>
        <taxon>Mycoplasmoidales</taxon>
        <taxon>Metamycoplasmataceae</taxon>
        <taxon>Mesomycoplasma</taxon>
    </lineage>
</organism>
<dbReference type="Pfam" id="PF18766">
    <property type="entry name" value="SWI2_SNF2"/>
    <property type="match status" value="1"/>
</dbReference>
<dbReference type="InterPro" id="IPR014001">
    <property type="entry name" value="Helicase_ATP-bd"/>
</dbReference>
<evidence type="ECO:0000256" key="8">
    <source>
        <dbReference type="ARBA" id="ARBA00022801"/>
    </source>
</evidence>
<dbReference type="CDD" id="cd22332">
    <property type="entry name" value="HsdR_N"/>
    <property type="match status" value="1"/>
</dbReference>
<dbReference type="Gene3D" id="3.90.1570.50">
    <property type="match status" value="1"/>
</dbReference>
<dbReference type="GO" id="GO:0005524">
    <property type="term" value="F:ATP binding"/>
    <property type="evidence" value="ECO:0007669"/>
    <property type="project" value="UniProtKB-KW"/>
</dbReference>
<dbReference type="GO" id="GO:0003677">
    <property type="term" value="F:DNA binding"/>
    <property type="evidence" value="ECO:0007669"/>
    <property type="project" value="UniProtKB-KW"/>
</dbReference>
<keyword evidence="9 11" id="KW-0067">ATP-binding</keyword>
<dbReference type="PANTHER" id="PTHR30195">
    <property type="entry name" value="TYPE I SITE-SPECIFIC DEOXYRIBONUCLEASE PROTEIN SUBUNIT M AND R"/>
    <property type="match status" value="1"/>
</dbReference>
<dbReference type="EMBL" id="JAWPEX010000007">
    <property type="protein sequence ID" value="MDW2898286.1"/>
    <property type="molecule type" value="Genomic_DNA"/>
</dbReference>
<dbReference type="InterPro" id="IPR055180">
    <property type="entry name" value="HsdR_RecA-like_helicase_dom_2"/>
</dbReference>
<dbReference type="NCBIfam" id="TIGR00348">
    <property type="entry name" value="hsdR"/>
    <property type="match status" value="1"/>
</dbReference>
<gene>
    <name evidence="14" type="ORF">R7U35_02460</name>
    <name evidence="16" type="ORF">R7V75_03400</name>
    <name evidence="15" type="ORF">R7V77_02995</name>
    <name evidence="13" type="ORF">R7W54_03490</name>
</gene>
<feature type="domain" description="Helicase ATP-binding" evidence="12">
    <location>
        <begin position="299"/>
        <end position="469"/>
    </location>
</feature>
<evidence type="ECO:0000313" key="16">
    <source>
        <dbReference type="EMBL" id="MDW2908755.1"/>
    </source>
</evidence>
<dbReference type="RefSeq" id="WP_318043753.1">
    <property type="nucleotide sequence ID" value="NZ_JAWPEU010000016.1"/>
</dbReference>
<dbReference type="GO" id="GO:0009035">
    <property type="term" value="F:type I site-specific deoxyribonuclease activity"/>
    <property type="evidence" value="ECO:0007669"/>
    <property type="project" value="UniProtKB-EC"/>
</dbReference>
<dbReference type="CDD" id="cd18800">
    <property type="entry name" value="SF2_C_EcoR124I-like"/>
    <property type="match status" value="1"/>
</dbReference>
<evidence type="ECO:0000313" key="18">
    <source>
        <dbReference type="Proteomes" id="UP001281777"/>
    </source>
</evidence>
<dbReference type="InterPro" id="IPR027417">
    <property type="entry name" value="P-loop_NTPase"/>
</dbReference>
<keyword evidence="4" id="KW-0540">Nuclease</keyword>
<evidence type="ECO:0000256" key="11">
    <source>
        <dbReference type="RuleBase" id="RU364115"/>
    </source>
</evidence>
<keyword evidence="17" id="KW-1185">Reference proteome</keyword>
<dbReference type="Gene3D" id="3.40.50.300">
    <property type="entry name" value="P-loop containing nucleotide triphosphate hydrolases"/>
    <property type="match status" value="2"/>
</dbReference>
<evidence type="ECO:0000256" key="2">
    <source>
        <dbReference type="ARBA" id="ARBA00008598"/>
    </source>
</evidence>
<dbReference type="Pfam" id="PF04313">
    <property type="entry name" value="HSDR_N"/>
    <property type="match status" value="1"/>
</dbReference>
<dbReference type="Proteomes" id="UP001286563">
    <property type="component" value="Unassembled WGS sequence"/>
</dbReference>
<accession>A0AAJ2UCY4</accession>
<reference evidence="13 17" key="1">
    <citation type="submission" date="2023-10" db="EMBL/GenBank/DDBJ databases">
        <title>Genome sequences of Mycoplasma ovipneumoniae isolated from goats.</title>
        <authorList>
            <person name="Spergser J."/>
        </authorList>
    </citation>
    <scope>NUCLEOTIDE SEQUENCE</scope>
    <source>
        <strain evidence="14">168</strain>
        <strain evidence="16 17">1N</strain>
        <strain evidence="15">279</strain>
        <strain evidence="13">5N</strain>
    </source>
</reference>
<dbReference type="Proteomes" id="UP001275471">
    <property type="component" value="Unassembled WGS sequence"/>
</dbReference>
<evidence type="ECO:0000259" key="12">
    <source>
        <dbReference type="PROSITE" id="PS51192"/>
    </source>
</evidence>
<dbReference type="InterPro" id="IPR040980">
    <property type="entry name" value="SWI2_SNF2"/>
</dbReference>
<dbReference type="AlphaFoldDB" id="A0AAJ2UCY4"/>
<comment type="subunit">
    <text evidence="3 11">The type I restriction/modification system is composed of three polypeptides R, M and S.</text>
</comment>
<evidence type="ECO:0000313" key="13">
    <source>
        <dbReference type="EMBL" id="MDW2893019.1"/>
    </source>
</evidence>
<evidence type="ECO:0000256" key="7">
    <source>
        <dbReference type="ARBA" id="ARBA00022759"/>
    </source>
</evidence>
<dbReference type="EMBL" id="JAWPFE010000028">
    <property type="protein sequence ID" value="MDW2893019.1"/>
    <property type="molecule type" value="Genomic_DNA"/>
</dbReference>
<comment type="catalytic activity">
    <reaction evidence="1 11">
        <text>Endonucleolytic cleavage of DNA to give random double-stranded fragments with terminal 5'-phosphates, ATP is simultaneously hydrolyzed.</text>
        <dbReference type="EC" id="3.1.21.3"/>
    </reaction>
</comment>
<keyword evidence="7" id="KW-0255">Endonuclease</keyword>
<dbReference type="EMBL" id="JAWPFF010000026">
    <property type="protein sequence ID" value="MDW2908755.1"/>
    <property type="molecule type" value="Genomic_DNA"/>
</dbReference>
<protein>
    <recommendedName>
        <fullName evidence="11">Type I restriction enzyme endonuclease subunit</fullName>
        <shortName evidence="11">R protein</shortName>
        <ecNumber evidence="11">3.1.21.3</ecNumber>
    </recommendedName>
</protein>
<evidence type="ECO:0000313" key="15">
    <source>
        <dbReference type="EMBL" id="MDW2898286.1"/>
    </source>
</evidence>
<keyword evidence="5 11" id="KW-0547">Nucleotide-binding</keyword>